<dbReference type="SUPFAM" id="SSF51182">
    <property type="entry name" value="RmlC-like cupins"/>
    <property type="match status" value="1"/>
</dbReference>
<dbReference type="Proteomes" id="UP000186601">
    <property type="component" value="Unassembled WGS sequence"/>
</dbReference>
<dbReference type="PANTHER" id="PTHR11056:SF4">
    <property type="entry name" value="HOMOGENTISATE 1,2-DIOXYGENASE"/>
    <property type="match status" value="1"/>
</dbReference>
<evidence type="ECO:0000259" key="3">
    <source>
        <dbReference type="Pfam" id="PF20510"/>
    </source>
</evidence>
<sequence>MHVTPTQLAWRPLMAPAGSGVNFIQGLKTMMGNGSPLSREGIAIHLYAANASMEKTAFVNSDGDFLIVPVEGRLDIQTELGKLMVRPGEIAVVQRGIKWKVVLPDGTARGYIQEIFGSHYELPELGPVGANGLANVRDFEHPVASFDIDQTPWEVIYK</sequence>
<dbReference type="GO" id="GO:0004411">
    <property type="term" value="F:homogentisate 1,2-dioxygenase activity"/>
    <property type="evidence" value="ECO:0007669"/>
    <property type="project" value="UniProtKB-EC"/>
</dbReference>
<reference evidence="4 5" key="1">
    <citation type="submission" date="2018-02" db="EMBL/GenBank/DDBJ databases">
        <title>Genome sequence of the basidiomycete white-rot fungus Phlebia centrifuga.</title>
        <authorList>
            <person name="Granchi Z."/>
            <person name="Peng M."/>
            <person name="de Vries R.P."/>
            <person name="Hilden K."/>
            <person name="Makela M.R."/>
            <person name="Grigoriev I."/>
            <person name="Riley R."/>
        </authorList>
    </citation>
    <scope>NUCLEOTIDE SEQUENCE [LARGE SCALE GENOMIC DNA]</scope>
    <source>
        <strain evidence="4 5">FBCC195</strain>
    </source>
</reference>
<feature type="domain" description="Homogentisate 1,2-dioxygenase N-terminal" evidence="3">
    <location>
        <begin position="2"/>
        <end position="158"/>
    </location>
</feature>
<protein>
    <recommendedName>
        <fullName evidence="2">homogentisate 1,2-dioxygenase</fullName>
        <ecNumber evidence="2">1.13.11.5</ecNumber>
    </recommendedName>
</protein>
<evidence type="ECO:0000256" key="2">
    <source>
        <dbReference type="ARBA" id="ARBA00013127"/>
    </source>
</evidence>
<dbReference type="GO" id="GO:0006570">
    <property type="term" value="P:tyrosine metabolic process"/>
    <property type="evidence" value="ECO:0007669"/>
    <property type="project" value="InterPro"/>
</dbReference>
<dbReference type="InterPro" id="IPR046452">
    <property type="entry name" value="HgmA_N"/>
</dbReference>
<dbReference type="Pfam" id="PF20510">
    <property type="entry name" value="HgmA_N"/>
    <property type="match status" value="1"/>
</dbReference>
<name>A0A2R6NP93_9APHY</name>
<organism evidence="4 5">
    <name type="scientific">Hermanssonia centrifuga</name>
    <dbReference type="NCBI Taxonomy" id="98765"/>
    <lineage>
        <taxon>Eukaryota</taxon>
        <taxon>Fungi</taxon>
        <taxon>Dikarya</taxon>
        <taxon>Basidiomycota</taxon>
        <taxon>Agaricomycotina</taxon>
        <taxon>Agaricomycetes</taxon>
        <taxon>Polyporales</taxon>
        <taxon>Meruliaceae</taxon>
        <taxon>Hermanssonia</taxon>
    </lineage>
</organism>
<dbReference type="GO" id="GO:0006559">
    <property type="term" value="P:L-phenylalanine catabolic process"/>
    <property type="evidence" value="ECO:0007669"/>
    <property type="project" value="UniProtKB-UniPathway"/>
</dbReference>
<accession>A0A2R6NP93</accession>
<dbReference type="CDD" id="cd07000">
    <property type="entry name" value="cupin_HGO_N"/>
    <property type="match status" value="1"/>
</dbReference>
<proteinExistence type="predicted"/>
<dbReference type="UniPathway" id="UPA00139">
    <property type="reaction ID" value="UER00339"/>
</dbReference>
<keyword evidence="5" id="KW-1185">Reference proteome</keyword>
<evidence type="ECO:0000256" key="1">
    <source>
        <dbReference type="ARBA" id="ARBA00004704"/>
    </source>
</evidence>
<evidence type="ECO:0000313" key="5">
    <source>
        <dbReference type="Proteomes" id="UP000186601"/>
    </source>
</evidence>
<dbReference type="EC" id="1.13.11.5" evidence="2"/>
<dbReference type="OrthoDB" id="1689029at2759"/>
<dbReference type="GO" id="GO:0005737">
    <property type="term" value="C:cytoplasm"/>
    <property type="evidence" value="ECO:0007669"/>
    <property type="project" value="TreeGrafter"/>
</dbReference>
<dbReference type="InterPro" id="IPR005708">
    <property type="entry name" value="Homogentis_dOase"/>
</dbReference>
<comment type="caution">
    <text evidence="4">The sequence shown here is derived from an EMBL/GenBank/DDBJ whole genome shotgun (WGS) entry which is preliminary data.</text>
</comment>
<dbReference type="STRING" id="98765.A0A2R6NP93"/>
<evidence type="ECO:0000313" key="4">
    <source>
        <dbReference type="EMBL" id="PSR74244.1"/>
    </source>
</evidence>
<dbReference type="AlphaFoldDB" id="A0A2R6NP93"/>
<dbReference type="InterPro" id="IPR011051">
    <property type="entry name" value="RmlC_Cupin_sf"/>
</dbReference>
<gene>
    <name evidence="4" type="ORF">PHLCEN_2v9988</name>
</gene>
<comment type="pathway">
    <text evidence="1">Amino-acid degradation; L-phenylalanine degradation; acetoacetate and fumarate from L-phenylalanine: step 4/6.</text>
</comment>
<dbReference type="EMBL" id="MLYV02001008">
    <property type="protein sequence ID" value="PSR74244.1"/>
    <property type="molecule type" value="Genomic_DNA"/>
</dbReference>
<dbReference type="PANTHER" id="PTHR11056">
    <property type="entry name" value="HOMOGENTISATE 1,2-DIOXYGENASE"/>
    <property type="match status" value="1"/>
</dbReference>